<keyword evidence="3" id="KW-1185">Reference proteome</keyword>
<dbReference type="Proteomes" id="UP001241848">
    <property type="component" value="Unassembled WGS sequence"/>
</dbReference>
<gene>
    <name evidence="2" type="ORF">OIN60_09510</name>
</gene>
<protein>
    <submittedName>
        <fullName evidence="2">YfhD family protein</fullName>
    </submittedName>
</protein>
<evidence type="ECO:0000313" key="2">
    <source>
        <dbReference type="EMBL" id="MDP4097005.1"/>
    </source>
</evidence>
<name>A0ABT9FQJ7_9BACL</name>
<evidence type="ECO:0000313" key="3">
    <source>
        <dbReference type="Proteomes" id="UP001241848"/>
    </source>
</evidence>
<evidence type="ECO:0000256" key="1">
    <source>
        <dbReference type="SAM" id="MobiDB-lite"/>
    </source>
</evidence>
<proteinExistence type="predicted"/>
<comment type="caution">
    <text evidence="2">The sequence shown here is derived from an EMBL/GenBank/DDBJ whole genome shotgun (WGS) entry which is preliminary data.</text>
</comment>
<dbReference type="Pfam" id="PF14151">
    <property type="entry name" value="YfhD"/>
    <property type="match status" value="1"/>
</dbReference>
<dbReference type="InterPro" id="IPR025435">
    <property type="entry name" value="YfhD-like"/>
</dbReference>
<dbReference type="EMBL" id="JAPCKK010000014">
    <property type="protein sequence ID" value="MDP4097005.1"/>
    <property type="molecule type" value="Genomic_DNA"/>
</dbReference>
<reference evidence="2 3" key="1">
    <citation type="submission" date="2022-10" db="EMBL/GenBank/DDBJ databases">
        <title>Paenibacillus description and whole genome data of maize root bacterial community.</title>
        <authorList>
            <person name="Marton D."/>
            <person name="Farkas M."/>
            <person name="Cserhati M."/>
        </authorList>
    </citation>
    <scope>NUCLEOTIDE SEQUENCE [LARGE SCALE GENOMIC DNA]</scope>
    <source>
        <strain evidence="2 3">P96</strain>
    </source>
</reference>
<feature type="region of interest" description="Disordered" evidence="1">
    <location>
        <begin position="44"/>
        <end position="68"/>
    </location>
</feature>
<dbReference type="RefSeq" id="WP_305754605.1">
    <property type="nucleotide sequence ID" value="NZ_JAPCKK010000014.1"/>
</dbReference>
<accession>A0ABT9FQJ7</accession>
<sequence length="68" mass="7861">MSANKRYDKSFTKTEKMKIMSSAKNEDVEFSAELADKEDVEALRRSEAANHRQERILTDPAKNKETKL</sequence>
<organism evidence="2 3">
    <name type="scientific">Paenibacillus zeirhizosphaerae</name>
    <dbReference type="NCBI Taxonomy" id="2987519"/>
    <lineage>
        <taxon>Bacteria</taxon>
        <taxon>Bacillati</taxon>
        <taxon>Bacillota</taxon>
        <taxon>Bacilli</taxon>
        <taxon>Bacillales</taxon>
        <taxon>Paenibacillaceae</taxon>
        <taxon>Paenibacillus</taxon>
    </lineage>
</organism>